<dbReference type="EMBL" id="JBBNAE010000003">
    <property type="protein sequence ID" value="KAK9138172.1"/>
    <property type="molecule type" value="Genomic_DNA"/>
</dbReference>
<dbReference type="PANTHER" id="PTHR47186">
    <property type="entry name" value="LEUCINE-RICH REPEAT-CONTAINING PROTEIN 57"/>
    <property type="match status" value="1"/>
</dbReference>
<feature type="domain" description="R13L1/DRL21-like LRR repeat region" evidence="1">
    <location>
        <begin position="61"/>
        <end position="192"/>
    </location>
</feature>
<evidence type="ECO:0000313" key="2">
    <source>
        <dbReference type="EMBL" id="KAK9138172.1"/>
    </source>
</evidence>
<dbReference type="InterPro" id="IPR032675">
    <property type="entry name" value="LRR_dom_sf"/>
</dbReference>
<dbReference type="Pfam" id="PF25019">
    <property type="entry name" value="LRR_R13L1-DRL21"/>
    <property type="match status" value="1"/>
</dbReference>
<gene>
    <name evidence="2" type="ORF">Sjap_008766</name>
</gene>
<dbReference type="PANTHER" id="PTHR47186:SF3">
    <property type="entry name" value="OS09G0267800 PROTEIN"/>
    <property type="match status" value="1"/>
</dbReference>
<comment type="caution">
    <text evidence="2">The sequence shown here is derived from an EMBL/GenBank/DDBJ whole genome shotgun (WGS) entry which is preliminary data.</text>
</comment>
<dbReference type="InterPro" id="IPR056789">
    <property type="entry name" value="LRR_R13L1-DRL21"/>
</dbReference>
<keyword evidence="3" id="KW-1185">Reference proteome</keyword>
<reference evidence="2 3" key="1">
    <citation type="submission" date="2024-01" db="EMBL/GenBank/DDBJ databases">
        <title>Genome assemblies of Stephania.</title>
        <authorList>
            <person name="Yang L."/>
        </authorList>
    </citation>
    <scope>NUCLEOTIDE SEQUENCE [LARGE SCALE GENOMIC DNA]</scope>
    <source>
        <strain evidence="2">QJT</strain>
        <tissue evidence="2">Leaf</tissue>
    </source>
</reference>
<proteinExistence type="predicted"/>
<accession>A0AAP0PBN8</accession>
<evidence type="ECO:0000313" key="3">
    <source>
        <dbReference type="Proteomes" id="UP001417504"/>
    </source>
</evidence>
<dbReference type="AlphaFoldDB" id="A0AAP0PBN8"/>
<name>A0AAP0PBN8_9MAGN</name>
<sequence length="410" mass="45726">MGNSDKEGPRARLGYHAKAKTHGPWSGHPEPACPEYMEHVLTDPVMEAVTESGEEEDGRGIRELECLNNLCGHLRIHNMERVRDASHVRKAKLMEKGKVYQLEMVWEVRNADEGTNTDYSEVVEALELPPNLIELSINGFPGVKLPLKEWLANGSSLCYLVEIKLQECKNLKEIPSIWHIQPSLETLEISSMDKVKLLGGKCTSTTALAAPRLKHLTLRQMTVLEEWVENSTTTPNSFPFLVELIVEECSMLRIAPSDFPAVKEIKLNCVGKEGVSSLLSQPSSLVSLEKLRVDSCRELSLTLTSSFPSLKEIYISEIGGLDMKCSSANNDPRRHHLPSLTSLYVEDVPEFTALPKGFLQSKMSGHLQSVSIWNCDKFQGFVDVEGSELPILFSSNLEEIKLSILLDSLN</sequence>
<protein>
    <recommendedName>
        <fullName evidence="1">R13L1/DRL21-like LRR repeat region domain-containing protein</fullName>
    </recommendedName>
</protein>
<evidence type="ECO:0000259" key="1">
    <source>
        <dbReference type="Pfam" id="PF25019"/>
    </source>
</evidence>
<dbReference type="Proteomes" id="UP001417504">
    <property type="component" value="Unassembled WGS sequence"/>
</dbReference>
<organism evidence="2 3">
    <name type="scientific">Stephania japonica</name>
    <dbReference type="NCBI Taxonomy" id="461633"/>
    <lineage>
        <taxon>Eukaryota</taxon>
        <taxon>Viridiplantae</taxon>
        <taxon>Streptophyta</taxon>
        <taxon>Embryophyta</taxon>
        <taxon>Tracheophyta</taxon>
        <taxon>Spermatophyta</taxon>
        <taxon>Magnoliopsida</taxon>
        <taxon>Ranunculales</taxon>
        <taxon>Menispermaceae</taxon>
        <taxon>Menispermoideae</taxon>
        <taxon>Cissampelideae</taxon>
        <taxon>Stephania</taxon>
    </lineage>
</organism>
<dbReference type="Gene3D" id="3.80.10.10">
    <property type="entry name" value="Ribonuclease Inhibitor"/>
    <property type="match status" value="1"/>
</dbReference>
<dbReference type="SUPFAM" id="SSF52047">
    <property type="entry name" value="RNI-like"/>
    <property type="match status" value="1"/>
</dbReference>